<reference evidence="2" key="2">
    <citation type="submission" date="2014-07" db="EMBL/GenBank/DDBJ databases">
        <authorList>
            <person name="Hull J."/>
        </authorList>
    </citation>
    <scope>NUCLEOTIDE SEQUENCE</scope>
</reference>
<feature type="non-terminal residue" evidence="2">
    <location>
        <position position="1"/>
    </location>
</feature>
<organism evidence="2">
    <name type="scientific">Lygus hesperus</name>
    <name type="common">Western plant bug</name>
    <dbReference type="NCBI Taxonomy" id="30085"/>
    <lineage>
        <taxon>Eukaryota</taxon>
        <taxon>Metazoa</taxon>
        <taxon>Ecdysozoa</taxon>
        <taxon>Arthropoda</taxon>
        <taxon>Hexapoda</taxon>
        <taxon>Insecta</taxon>
        <taxon>Pterygota</taxon>
        <taxon>Neoptera</taxon>
        <taxon>Paraneoptera</taxon>
        <taxon>Hemiptera</taxon>
        <taxon>Heteroptera</taxon>
        <taxon>Panheteroptera</taxon>
        <taxon>Cimicomorpha</taxon>
        <taxon>Miridae</taxon>
        <taxon>Mirini</taxon>
        <taxon>Lygus</taxon>
    </lineage>
</organism>
<evidence type="ECO:0000256" key="1">
    <source>
        <dbReference type="SAM" id="MobiDB-lite"/>
    </source>
</evidence>
<proteinExistence type="predicted"/>
<feature type="region of interest" description="Disordered" evidence="1">
    <location>
        <begin position="126"/>
        <end position="163"/>
    </location>
</feature>
<gene>
    <name evidence="2" type="primary">pnp_0</name>
    <name evidence="2" type="ORF">CM83_49741</name>
</gene>
<accession>A0A0A9W417</accession>
<dbReference type="AlphaFoldDB" id="A0A0A9W417"/>
<sequence>IVIKQEVMEEEVDNEVEMVIGGQQLIGEEKVRGEDRITIKEEVMDEEIKSEVDMMIGGQQIGEEVMIGEDGITIKEEMMNREEQIEEEVMIGEYRKIRELMISEEPQHNSQCCVLLRRLTKDEIRRWSSGEGVNRPSGDLQDFKAREQSELKLQDKSTGIEKP</sequence>
<evidence type="ECO:0000313" key="2">
    <source>
        <dbReference type="EMBL" id="JAG01228.1"/>
    </source>
</evidence>
<dbReference type="EMBL" id="GBHO01042376">
    <property type="protein sequence ID" value="JAG01228.1"/>
    <property type="molecule type" value="Transcribed_RNA"/>
</dbReference>
<dbReference type="GO" id="GO:0016740">
    <property type="term" value="F:transferase activity"/>
    <property type="evidence" value="ECO:0007669"/>
    <property type="project" value="UniProtKB-KW"/>
</dbReference>
<name>A0A0A9W417_LYGHE</name>
<protein>
    <submittedName>
        <fullName evidence="2">Polyribonucleotide nucleotidyltransferase</fullName>
    </submittedName>
</protein>
<feature type="compositionally biased region" description="Basic and acidic residues" evidence="1">
    <location>
        <begin position="141"/>
        <end position="163"/>
    </location>
</feature>
<keyword evidence="2" id="KW-0808">Transferase</keyword>
<reference evidence="2" key="1">
    <citation type="journal article" date="2014" name="PLoS ONE">
        <title>Transcriptome-Based Identification of ABC Transporters in the Western Tarnished Plant Bug Lygus hesperus.</title>
        <authorList>
            <person name="Hull J.J."/>
            <person name="Chaney K."/>
            <person name="Geib S.M."/>
            <person name="Fabrick J.A."/>
            <person name="Brent C.S."/>
            <person name="Walsh D."/>
            <person name="Lavine L.C."/>
        </authorList>
    </citation>
    <scope>NUCLEOTIDE SEQUENCE</scope>
</reference>
<feature type="non-terminal residue" evidence="2">
    <location>
        <position position="163"/>
    </location>
</feature>